<evidence type="ECO:0000259" key="3">
    <source>
        <dbReference type="Pfam" id="PF13406"/>
    </source>
</evidence>
<dbReference type="InterPro" id="IPR002477">
    <property type="entry name" value="Peptidoglycan-bd-like"/>
</dbReference>
<evidence type="ECO:0000313" key="6">
    <source>
        <dbReference type="Proteomes" id="UP000232164"/>
    </source>
</evidence>
<dbReference type="EMBL" id="PIQN01000016">
    <property type="protein sequence ID" value="PKA41703.1"/>
    <property type="molecule type" value="Genomic_DNA"/>
</dbReference>
<keyword evidence="7" id="KW-1185">Reference proteome</keyword>
<dbReference type="Gene3D" id="1.10.8.350">
    <property type="entry name" value="Bacterial muramidase"/>
    <property type="match status" value="1"/>
</dbReference>
<gene>
    <name evidence="4" type="ORF">CWR43_20320</name>
    <name evidence="5" type="ORF">N2599_14775</name>
</gene>
<evidence type="ECO:0000313" key="4">
    <source>
        <dbReference type="EMBL" id="PKA41703.1"/>
    </source>
</evidence>
<dbReference type="AlphaFoldDB" id="A0A2N0D6H2"/>
<dbReference type="GO" id="GO:0009253">
    <property type="term" value="P:peptidoglycan catabolic process"/>
    <property type="evidence" value="ECO:0007669"/>
    <property type="project" value="TreeGrafter"/>
</dbReference>
<protein>
    <submittedName>
        <fullName evidence="4">Lytic murein transglycosylase</fullName>
    </submittedName>
</protein>
<dbReference type="InterPro" id="IPR043426">
    <property type="entry name" value="MltB-like"/>
</dbReference>
<feature type="domain" description="Peptidoglycan binding-like" evidence="2">
    <location>
        <begin position="355"/>
        <end position="405"/>
    </location>
</feature>
<evidence type="ECO:0000256" key="1">
    <source>
        <dbReference type="SAM" id="SignalP"/>
    </source>
</evidence>
<feature type="signal peptide" evidence="1">
    <location>
        <begin position="1"/>
        <end position="22"/>
    </location>
</feature>
<feature type="domain" description="Transglycosylase SLT" evidence="3">
    <location>
        <begin position="35"/>
        <end position="329"/>
    </location>
</feature>
<reference evidence="4 6" key="2">
    <citation type="submission" date="2017-12" db="EMBL/GenBank/DDBJ databases">
        <title>Genome sequence of Rhizobium sullae HCNT1 isolated from Sulla coronaria nodules and featuring peculiar denitrification phenotypes.</title>
        <authorList>
            <person name="De Diego-Diaz B."/>
            <person name="Treu L."/>
            <person name="Campanaro S."/>
            <person name="Da Silva Duarte V."/>
            <person name="Basaglia M."/>
            <person name="Favaro L."/>
            <person name="Casella S."/>
            <person name="Squartini A."/>
        </authorList>
    </citation>
    <scope>NUCLEOTIDE SEQUENCE [LARGE SCALE GENOMIC DNA]</scope>
    <source>
        <strain evidence="4 6">HCNT1</strain>
    </source>
</reference>
<organism evidence="4 6">
    <name type="scientific">Rhizobium sullae</name>
    <name type="common">Rhizobium hedysari</name>
    <dbReference type="NCBI Taxonomy" id="50338"/>
    <lineage>
        <taxon>Bacteria</taxon>
        <taxon>Pseudomonadati</taxon>
        <taxon>Pseudomonadota</taxon>
        <taxon>Alphaproteobacteria</taxon>
        <taxon>Hyphomicrobiales</taxon>
        <taxon>Rhizobiaceae</taxon>
        <taxon>Rhizobium/Agrobacterium group</taxon>
        <taxon>Rhizobium</taxon>
    </lineage>
</organism>
<dbReference type="Gene3D" id="1.10.101.10">
    <property type="entry name" value="PGBD-like superfamily/PGBD"/>
    <property type="match status" value="1"/>
</dbReference>
<evidence type="ECO:0000313" key="7">
    <source>
        <dbReference type="Proteomes" id="UP001060123"/>
    </source>
</evidence>
<feature type="chain" id="PRO_5014644349" evidence="1">
    <location>
        <begin position="23"/>
        <end position="407"/>
    </location>
</feature>
<evidence type="ECO:0000259" key="2">
    <source>
        <dbReference type="Pfam" id="PF01471"/>
    </source>
</evidence>
<dbReference type="InterPro" id="IPR036366">
    <property type="entry name" value="PGBDSf"/>
</dbReference>
<keyword evidence="1" id="KW-0732">Signal</keyword>
<sequence>MAQNRKYSLHGLALALIVTASAGLAPHNAAADQRFQKWIADFYQTAAQNGISKATYRKAFAGVTEPDPTVLEKAAYQPEFRAKIWDYVDSRVNPYTAEIGRKMAAKHAATLTAIERHFGVDKNIILAIWSMESNYGAVLQKDDRLHYVPRALATLAYADDRRAKYAKKQLVAALKILQNGDISADGMTGSWAGAMGHTQFIPTSYLLYAVDADRNGHRDIWNSVPDALATSANLLAKNGWDTGRTWGYEVSVPASLAKQAGKTHTIAQWAAMGVTRPNGKGFRDGSTRAVLKMPAGAGGPGFLMTANFFTIKKYNASDSYALAVGLLADEIAGYGGVKQRWPRPDGTLDMKEKFELQNRLKTLGYYNGEVDGNFGSGSKAAISAVQERLGMQADGEPSLPLLNALRR</sequence>
<dbReference type="RefSeq" id="WP_027508032.1">
    <property type="nucleotide sequence ID" value="NZ_CP104143.1"/>
</dbReference>
<dbReference type="GO" id="GO:0008933">
    <property type="term" value="F:peptidoglycan lytic transglycosylase activity"/>
    <property type="evidence" value="ECO:0007669"/>
    <property type="project" value="TreeGrafter"/>
</dbReference>
<dbReference type="STRING" id="1041146.GCA_000427985_00747"/>
<proteinExistence type="predicted"/>
<dbReference type="SUPFAM" id="SSF47090">
    <property type="entry name" value="PGBD-like"/>
    <property type="match status" value="1"/>
</dbReference>
<dbReference type="InterPro" id="IPR011970">
    <property type="entry name" value="MltB_2"/>
</dbReference>
<dbReference type="PANTHER" id="PTHR30163">
    <property type="entry name" value="MEMBRANE-BOUND LYTIC MUREIN TRANSGLYCOSYLASE B"/>
    <property type="match status" value="1"/>
</dbReference>
<dbReference type="NCBIfam" id="TIGR02283">
    <property type="entry name" value="MltB_2"/>
    <property type="match status" value="1"/>
</dbReference>
<dbReference type="Pfam" id="PF01471">
    <property type="entry name" value="PG_binding_1"/>
    <property type="match status" value="1"/>
</dbReference>
<dbReference type="InterPro" id="IPR036365">
    <property type="entry name" value="PGBD-like_sf"/>
</dbReference>
<dbReference type="InterPro" id="IPR031304">
    <property type="entry name" value="SLT_2"/>
</dbReference>
<dbReference type="Pfam" id="PF13406">
    <property type="entry name" value="SLT_2"/>
    <property type="match status" value="1"/>
</dbReference>
<dbReference type="SUPFAM" id="SSF53955">
    <property type="entry name" value="Lysozyme-like"/>
    <property type="match status" value="1"/>
</dbReference>
<dbReference type="PANTHER" id="PTHR30163:SF8">
    <property type="entry name" value="LYTIC MUREIN TRANSGLYCOSYLASE"/>
    <property type="match status" value="1"/>
</dbReference>
<reference evidence="4 6" key="1">
    <citation type="submission" date="2017-11" db="EMBL/GenBank/DDBJ databases">
        <authorList>
            <person name="Han C.G."/>
        </authorList>
    </citation>
    <scope>NUCLEOTIDE SEQUENCE [LARGE SCALE GENOMIC DNA]</scope>
    <source>
        <strain evidence="4 6">HCNT1</strain>
    </source>
</reference>
<name>A0A2N0D6H2_RHISU</name>
<dbReference type="Gene3D" id="1.10.530.10">
    <property type="match status" value="1"/>
</dbReference>
<dbReference type="Proteomes" id="UP001060123">
    <property type="component" value="Chromosome"/>
</dbReference>
<dbReference type="EMBL" id="CP104143">
    <property type="protein sequence ID" value="UWU13406.1"/>
    <property type="molecule type" value="Genomic_DNA"/>
</dbReference>
<dbReference type="InterPro" id="IPR023346">
    <property type="entry name" value="Lysozyme-like_dom_sf"/>
</dbReference>
<reference evidence="5" key="3">
    <citation type="submission" date="2022-09" db="EMBL/GenBank/DDBJ databases">
        <title>Australian commercial rhizobial inoculants.</title>
        <authorList>
            <person name="Kohlmeier M.G."/>
            <person name="O'Hara G.W."/>
            <person name="Colombi E."/>
            <person name="Ramsay J.P."/>
            <person name="Terpolilli J."/>
        </authorList>
    </citation>
    <scope>NUCLEOTIDE SEQUENCE</scope>
    <source>
        <strain evidence="5">WSM1592</strain>
    </source>
</reference>
<dbReference type="CDD" id="cd13399">
    <property type="entry name" value="Slt35-like"/>
    <property type="match status" value="1"/>
</dbReference>
<evidence type="ECO:0000313" key="5">
    <source>
        <dbReference type="EMBL" id="UWU13406.1"/>
    </source>
</evidence>
<accession>A0A2N0D6H2</accession>
<dbReference type="Proteomes" id="UP000232164">
    <property type="component" value="Unassembled WGS sequence"/>
</dbReference>